<comment type="caution">
    <text evidence="2">The sequence shown here is derived from an EMBL/GenBank/DDBJ whole genome shotgun (WGS) entry which is preliminary data.</text>
</comment>
<dbReference type="AlphaFoldDB" id="A0A7W3SYS5"/>
<name>A0A7W3SYS5_9BACL</name>
<feature type="compositionally biased region" description="Basic and acidic residues" evidence="1">
    <location>
        <begin position="1"/>
        <end position="19"/>
    </location>
</feature>
<dbReference type="Proteomes" id="UP000567067">
    <property type="component" value="Unassembled WGS sequence"/>
</dbReference>
<dbReference type="EMBL" id="JACJIP010000066">
    <property type="protein sequence ID" value="MBA9088726.1"/>
    <property type="molecule type" value="Genomic_DNA"/>
</dbReference>
<reference evidence="2 3" key="1">
    <citation type="submission" date="2020-08" db="EMBL/GenBank/DDBJ databases">
        <title>Genomic Encyclopedia of Type Strains, Phase III (KMG-III): the genomes of soil and plant-associated and newly described type strains.</title>
        <authorList>
            <person name="Whitman W."/>
        </authorList>
    </citation>
    <scope>NUCLEOTIDE SEQUENCE [LARGE SCALE GENOMIC DNA]</scope>
    <source>
        <strain evidence="2 3">CECT 8693</strain>
    </source>
</reference>
<sequence length="123" mass="14123">MAKEEEQVKKEDTEPKVTPEDQDQNDTPAADEKASERKLAKQESALKSQLKKMKKVKLTIPEDPLNPDDVVPVGWNGIIYAIPRGIEVEVPEVIAEIWRESYQKTQEVNKRIRESTKKELKIL</sequence>
<feature type="region of interest" description="Disordered" evidence="1">
    <location>
        <begin position="1"/>
        <end position="45"/>
    </location>
</feature>
<feature type="compositionally biased region" description="Basic and acidic residues" evidence="1">
    <location>
        <begin position="30"/>
        <end position="41"/>
    </location>
</feature>
<evidence type="ECO:0000256" key="1">
    <source>
        <dbReference type="SAM" id="MobiDB-lite"/>
    </source>
</evidence>
<organism evidence="2 3">
    <name type="scientific">Fontibacillus solani</name>
    <dbReference type="NCBI Taxonomy" id="1572857"/>
    <lineage>
        <taxon>Bacteria</taxon>
        <taxon>Bacillati</taxon>
        <taxon>Bacillota</taxon>
        <taxon>Bacilli</taxon>
        <taxon>Bacillales</taxon>
        <taxon>Paenibacillaceae</taxon>
        <taxon>Fontibacillus</taxon>
    </lineage>
</organism>
<accession>A0A7W3SYS5</accession>
<proteinExistence type="predicted"/>
<evidence type="ECO:0000313" key="2">
    <source>
        <dbReference type="EMBL" id="MBA9088726.1"/>
    </source>
</evidence>
<gene>
    <name evidence="2" type="ORF">FHR92_005244</name>
</gene>
<evidence type="ECO:0000313" key="3">
    <source>
        <dbReference type="Proteomes" id="UP000567067"/>
    </source>
</evidence>
<protein>
    <submittedName>
        <fullName evidence="2">Uncharacterized protein</fullName>
    </submittedName>
</protein>
<keyword evidence="3" id="KW-1185">Reference proteome</keyword>
<dbReference type="RefSeq" id="WP_182540498.1">
    <property type="nucleotide sequence ID" value="NZ_JACJIP010000066.1"/>
</dbReference>